<dbReference type="CDD" id="cd11648">
    <property type="entry name" value="RsmI"/>
    <property type="match status" value="1"/>
</dbReference>
<name>A0A2H0W7I2_9BACT</name>
<evidence type="ECO:0000256" key="4">
    <source>
        <dbReference type="ARBA" id="ARBA00022679"/>
    </source>
</evidence>
<dbReference type="Pfam" id="PF00590">
    <property type="entry name" value="TP_methylase"/>
    <property type="match status" value="2"/>
</dbReference>
<gene>
    <name evidence="6" type="primary">rsmI</name>
    <name evidence="8" type="ORF">COT78_00625</name>
</gene>
<feature type="domain" description="Tetrapyrrole methylase" evidence="7">
    <location>
        <begin position="158"/>
        <end position="250"/>
    </location>
</feature>
<dbReference type="InterPro" id="IPR014777">
    <property type="entry name" value="4pyrrole_Mease_sub1"/>
</dbReference>
<dbReference type="HAMAP" id="MF_01877">
    <property type="entry name" value="16SrRNA_methyltr_I"/>
    <property type="match status" value="1"/>
</dbReference>
<comment type="similarity">
    <text evidence="6">Belongs to the methyltransferase superfamily. RsmI family.</text>
</comment>
<comment type="function">
    <text evidence="6">Catalyzes the 2'-O-methylation of the ribose of cytidine 1402 (C1402) in 16S rRNA.</text>
</comment>
<dbReference type="Proteomes" id="UP000231382">
    <property type="component" value="Unassembled WGS sequence"/>
</dbReference>
<protein>
    <recommendedName>
        <fullName evidence="6">Ribosomal RNA small subunit methyltransferase I</fullName>
        <ecNumber evidence="6">2.1.1.198</ecNumber>
    </recommendedName>
    <alternativeName>
        <fullName evidence="6">16S rRNA 2'-O-ribose C1402 methyltransferase</fullName>
    </alternativeName>
    <alternativeName>
        <fullName evidence="6">rRNA (cytidine-2'-O-)-methyltransferase RsmI</fullName>
    </alternativeName>
</protein>
<dbReference type="GO" id="GO:0005737">
    <property type="term" value="C:cytoplasm"/>
    <property type="evidence" value="ECO:0007669"/>
    <property type="project" value="UniProtKB-SubCell"/>
</dbReference>
<keyword evidence="5 6" id="KW-0949">S-adenosyl-L-methionine</keyword>
<sequence>MKQISEQGTLYVVATPIGNRDDITLRALEILKSVDLVACEDTRHTGQLLAHYEIKKPLVSYFQHSKLSKIDFIINELKSGKNIALVTDAGTPAISDPGQVLICKIREMTNERVVIPAEAGIQASPNIKEWIPASAGMTVSTSWIPDLKLTVRDDSVGGIQIVPIPGPSAVTAIASVSGMIEKEFYFAGFLPKKKGRQTCFKKLSLLDCPIVIYESSNRLERTLEDIKTYFGADTEVFIGREMTKMFEEYWGGGVDGVIQSLGEHQVKGEIVLVVKKISKSHSSLSLRAHPSESKT</sequence>
<evidence type="ECO:0000259" key="7">
    <source>
        <dbReference type="Pfam" id="PF00590"/>
    </source>
</evidence>
<dbReference type="Gene3D" id="3.40.1010.10">
    <property type="entry name" value="Cobalt-precorrin-4 Transmethylase, Domain 1"/>
    <property type="match status" value="1"/>
</dbReference>
<dbReference type="InterPro" id="IPR035996">
    <property type="entry name" value="4pyrrol_Methylase_sf"/>
</dbReference>
<dbReference type="PANTHER" id="PTHR46111:SF1">
    <property type="entry name" value="RIBOSOMAL RNA SMALL SUBUNIT METHYLTRANSFERASE I"/>
    <property type="match status" value="1"/>
</dbReference>
<feature type="domain" description="Tetrapyrrole methylase" evidence="7">
    <location>
        <begin position="9"/>
        <end position="124"/>
    </location>
</feature>
<keyword evidence="4 6" id="KW-0808">Transferase</keyword>
<evidence type="ECO:0000256" key="2">
    <source>
        <dbReference type="ARBA" id="ARBA00022552"/>
    </source>
</evidence>
<proteinExistence type="inferred from homology"/>
<dbReference type="FunFam" id="3.30.950.10:FF:000002">
    <property type="entry name" value="Ribosomal RNA small subunit methyltransferase I"/>
    <property type="match status" value="1"/>
</dbReference>
<reference evidence="9" key="1">
    <citation type="submission" date="2017-09" db="EMBL/GenBank/DDBJ databases">
        <title>Depth-based differentiation of microbial function through sediment-hosted aquifers and enrichment of novel symbionts in the deep terrestrial subsurface.</title>
        <authorList>
            <person name="Probst A.J."/>
            <person name="Ladd B."/>
            <person name="Jarett J.K."/>
            <person name="Geller-Mcgrath D.E."/>
            <person name="Sieber C.M.K."/>
            <person name="Emerson J.B."/>
            <person name="Anantharaman K."/>
            <person name="Thomas B.C."/>
            <person name="Malmstrom R."/>
            <person name="Stieglmeier M."/>
            <person name="Klingl A."/>
            <person name="Woyke T."/>
            <person name="Ryan C.M."/>
            <person name="Banfield J.F."/>
        </authorList>
    </citation>
    <scope>NUCLEOTIDE SEQUENCE [LARGE SCALE GENOMIC DNA]</scope>
</reference>
<dbReference type="AlphaFoldDB" id="A0A2H0W7I2"/>
<evidence type="ECO:0000313" key="9">
    <source>
        <dbReference type="Proteomes" id="UP000231382"/>
    </source>
</evidence>
<keyword evidence="1 6" id="KW-0963">Cytoplasm</keyword>
<evidence type="ECO:0000256" key="6">
    <source>
        <dbReference type="HAMAP-Rule" id="MF_01877"/>
    </source>
</evidence>
<evidence type="ECO:0000256" key="3">
    <source>
        <dbReference type="ARBA" id="ARBA00022603"/>
    </source>
</evidence>
<dbReference type="InterPro" id="IPR008189">
    <property type="entry name" value="rRNA_ssu_MeTfrase_I"/>
</dbReference>
<dbReference type="InterPro" id="IPR000878">
    <property type="entry name" value="4pyrrol_Mease"/>
</dbReference>
<comment type="catalytic activity">
    <reaction evidence="6">
        <text>cytidine(1402) in 16S rRNA + S-adenosyl-L-methionine = 2'-O-methylcytidine(1402) in 16S rRNA + S-adenosyl-L-homocysteine + H(+)</text>
        <dbReference type="Rhea" id="RHEA:42924"/>
        <dbReference type="Rhea" id="RHEA-COMP:10285"/>
        <dbReference type="Rhea" id="RHEA-COMP:10286"/>
        <dbReference type="ChEBI" id="CHEBI:15378"/>
        <dbReference type="ChEBI" id="CHEBI:57856"/>
        <dbReference type="ChEBI" id="CHEBI:59789"/>
        <dbReference type="ChEBI" id="CHEBI:74495"/>
        <dbReference type="ChEBI" id="CHEBI:82748"/>
        <dbReference type="EC" id="2.1.1.198"/>
    </reaction>
</comment>
<evidence type="ECO:0000256" key="1">
    <source>
        <dbReference type="ARBA" id="ARBA00022490"/>
    </source>
</evidence>
<keyword evidence="3 6" id="KW-0489">Methyltransferase</keyword>
<keyword evidence="2 6" id="KW-0698">rRNA processing</keyword>
<evidence type="ECO:0000313" key="8">
    <source>
        <dbReference type="EMBL" id="PIS07974.1"/>
    </source>
</evidence>
<evidence type="ECO:0000256" key="5">
    <source>
        <dbReference type="ARBA" id="ARBA00022691"/>
    </source>
</evidence>
<dbReference type="SUPFAM" id="SSF53790">
    <property type="entry name" value="Tetrapyrrole methylase"/>
    <property type="match status" value="2"/>
</dbReference>
<dbReference type="GO" id="GO:0070677">
    <property type="term" value="F:rRNA (cytosine-2'-O-)-methyltransferase activity"/>
    <property type="evidence" value="ECO:0007669"/>
    <property type="project" value="UniProtKB-UniRule"/>
</dbReference>
<dbReference type="Gene3D" id="3.30.950.10">
    <property type="entry name" value="Methyltransferase, Cobalt-precorrin-4 Transmethylase, Domain 2"/>
    <property type="match status" value="1"/>
</dbReference>
<accession>A0A2H0W7I2</accession>
<comment type="subcellular location">
    <subcellularLocation>
        <location evidence="6">Cytoplasm</location>
    </subcellularLocation>
</comment>
<dbReference type="EC" id="2.1.1.198" evidence="6"/>
<organism evidence="8 9">
    <name type="scientific">Candidatus Berkelbacteria bacterium CG10_big_fil_rev_8_21_14_0_10_43_13</name>
    <dbReference type="NCBI Taxonomy" id="1974514"/>
    <lineage>
        <taxon>Bacteria</taxon>
        <taxon>Candidatus Berkelbacteria</taxon>
    </lineage>
</organism>
<dbReference type="PANTHER" id="PTHR46111">
    <property type="entry name" value="RIBOSOMAL RNA SMALL SUBUNIT METHYLTRANSFERASE I"/>
    <property type="match status" value="1"/>
</dbReference>
<dbReference type="EMBL" id="PEZW01000006">
    <property type="protein sequence ID" value="PIS07974.1"/>
    <property type="molecule type" value="Genomic_DNA"/>
</dbReference>
<dbReference type="InterPro" id="IPR014776">
    <property type="entry name" value="4pyrrole_Mease_sub2"/>
</dbReference>
<comment type="caution">
    <text evidence="8">The sequence shown here is derived from an EMBL/GenBank/DDBJ whole genome shotgun (WGS) entry which is preliminary data.</text>
</comment>
<dbReference type="PIRSF" id="PIRSF005917">
    <property type="entry name" value="MTase_YraL"/>
    <property type="match status" value="1"/>
</dbReference>